<dbReference type="AlphaFoldDB" id="A0A3B4YYS9"/>
<reference evidence="1" key="2">
    <citation type="submission" date="2025-09" db="UniProtKB">
        <authorList>
            <consortium name="Ensembl"/>
        </authorList>
    </citation>
    <scope>IDENTIFICATION</scope>
</reference>
<organism evidence="1 2">
    <name type="scientific">Seriola lalandi dorsalis</name>
    <dbReference type="NCBI Taxonomy" id="1841481"/>
    <lineage>
        <taxon>Eukaryota</taxon>
        <taxon>Metazoa</taxon>
        <taxon>Chordata</taxon>
        <taxon>Craniata</taxon>
        <taxon>Vertebrata</taxon>
        <taxon>Euteleostomi</taxon>
        <taxon>Actinopterygii</taxon>
        <taxon>Neopterygii</taxon>
        <taxon>Teleostei</taxon>
        <taxon>Neoteleostei</taxon>
        <taxon>Acanthomorphata</taxon>
        <taxon>Carangaria</taxon>
        <taxon>Carangiformes</taxon>
        <taxon>Carangidae</taxon>
        <taxon>Seriola</taxon>
    </lineage>
</organism>
<protein>
    <submittedName>
        <fullName evidence="1">Uncharacterized protein</fullName>
    </submittedName>
</protein>
<evidence type="ECO:0000313" key="1">
    <source>
        <dbReference type="Ensembl" id="ENSSLDP00000027929.1"/>
    </source>
</evidence>
<accession>A0A3B4YYS9</accession>
<sequence>MCHQTNRLKTNSQVNYITLLKWSCRIILIHILSYFPKLSRIFPYIKSFSYCNLYFGLEERFWIILPFLKFK</sequence>
<name>A0A3B4YYS9_SERLL</name>
<keyword evidence="2" id="KW-1185">Reference proteome</keyword>
<proteinExistence type="predicted"/>
<evidence type="ECO:0000313" key="2">
    <source>
        <dbReference type="Proteomes" id="UP000261360"/>
    </source>
</evidence>
<dbReference type="Proteomes" id="UP000261360">
    <property type="component" value="Unplaced"/>
</dbReference>
<reference evidence="1" key="1">
    <citation type="submission" date="2025-08" db="UniProtKB">
        <authorList>
            <consortium name="Ensembl"/>
        </authorList>
    </citation>
    <scope>IDENTIFICATION</scope>
</reference>
<dbReference type="Ensembl" id="ENSSLDT00000028768.1">
    <property type="protein sequence ID" value="ENSSLDP00000027929.1"/>
    <property type="gene ID" value="ENSSLDG00000021650.1"/>
</dbReference>